<dbReference type="STRING" id="55188.A0A2H5QFU0"/>
<evidence type="ECO:0000313" key="13">
    <source>
        <dbReference type="Proteomes" id="UP000236630"/>
    </source>
</evidence>
<dbReference type="SUPFAM" id="SSF48264">
    <property type="entry name" value="Cytochrome P450"/>
    <property type="match status" value="1"/>
</dbReference>
<dbReference type="CDD" id="cd11072">
    <property type="entry name" value="CYP71-like"/>
    <property type="match status" value="1"/>
</dbReference>
<evidence type="ECO:0000256" key="11">
    <source>
        <dbReference type="RuleBase" id="RU000461"/>
    </source>
</evidence>
<evidence type="ECO:0000256" key="6">
    <source>
        <dbReference type="ARBA" id="ARBA00023002"/>
    </source>
</evidence>
<dbReference type="GO" id="GO:0005506">
    <property type="term" value="F:iron ion binding"/>
    <property type="evidence" value="ECO:0007669"/>
    <property type="project" value="InterPro"/>
</dbReference>
<keyword evidence="5 10" id="KW-0479">Metal-binding</keyword>
<feature type="binding site" description="axial binding residue" evidence="10">
    <location>
        <position position="447"/>
    </location>
    <ligand>
        <name>heme</name>
        <dbReference type="ChEBI" id="CHEBI:30413"/>
    </ligand>
    <ligandPart>
        <name>Fe</name>
        <dbReference type="ChEBI" id="CHEBI:18248"/>
    </ligandPart>
</feature>
<keyword evidence="7 10" id="KW-0408">Iron</keyword>
<dbReference type="PROSITE" id="PS00086">
    <property type="entry name" value="CYTOCHROME_P450"/>
    <property type="match status" value="1"/>
</dbReference>
<dbReference type="InterPro" id="IPR036396">
    <property type="entry name" value="Cyt_P450_sf"/>
</dbReference>
<evidence type="ECO:0000256" key="8">
    <source>
        <dbReference type="ARBA" id="ARBA00023033"/>
    </source>
</evidence>
<comment type="subcellular location">
    <subcellularLocation>
        <location evidence="2">Membrane</location>
    </subcellularLocation>
</comment>
<evidence type="ECO:0000256" key="3">
    <source>
        <dbReference type="ARBA" id="ARBA00010617"/>
    </source>
</evidence>
<dbReference type="InterPro" id="IPR017972">
    <property type="entry name" value="Cyt_P450_CS"/>
</dbReference>
<dbReference type="AlphaFoldDB" id="A0A2H5QFU0"/>
<dbReference type="PRINTS" id="PR00463">
    <property type="entry name" value="EP450I"/>
</dbReference>
<name>A0A2H5QFU0_CITUN</name>
<dbReference type="GO" id="GO:0020037">
    <property type="term" value="F:heme binding"/>
    <property type="evidence" value="ECO:0007669"/>
    <property type="project" value="InterPro"/>
</dbReference>
<keyword evidence="8 11" id="KW-0503">Monooxygenase</keyword>
<dbReference type="PANTHER" id="PTHR47943:SF2">
    <property type="entry name" value="CYTOCHROME P450"/>
    <property type="match status" value="1"/>
</dbReference>
<dbReference type="GO" id="GO:0004497">
    <property type="term" value="F:monooxygenase activity"/>
    <property type="evidence" value="ECO:0007669"/>
    <property type="project" value="UniProtKB-KW"/>
</dbReference>
<dbReference type="InterPro" id="IPR002401">
    <property type="entry name" value="Cyt_P450_E_grp-I"/>
</dbReference>
<keyword evidence="13" id="KW-1185">Reference proteome</keyword>
<dbReference type="PANTHER" id="PTHR47943">
    <property type="entry name" value="CYTOCHROME P450 93A3-LIKE"/>
    <property type="match status" value="1"/>
</dbReference>
<evidence type="ECO:0000256" key="7">
    <source>
        <dbReference type="ARBA" id="ARBA00023004"/>
    </source>
</evidence>
<proteinExistence type="inferred from homology"/>
<evidence type="ECO:0000313" key="12">
    <source>
        <dbReference type="EMBL" id="GAY63499.1"/>
    </source>
</evidence>
<comment type="cofactor">
    <cofactor evidence="1 10">
        <name>heme</name>
        <dbReference type="ChEBI" id="CHEBI:30413"/>
    </cofactor>
</comment>
<dbReference type="Gene3D" id="1.10.630.10">
    <property type="entry name" value="Cytochrome P450"/>
    <property type="match status" value="1"/>
</dbReference>
<dbReference type="PRINTS" id="PR00385">
    <property type="entry name" value="P450"/>
</dbReference>
<dbReference type="FunFam" id="1.10.630.10:FF:000011">
    <property type="entry name" value="Cytochrome P450 83B1"/>
    <property type="match status" value="1"/>
</dbReference>
<dbReference type="GO" id="GO:0016020">
    <property type="term" value="C:membrane"/>
    <property type="evidence" value="ECO:0007669"/>
    <property type="project" value="UniProtKB-SubCell"/>
</dbReference>
<keyword evidence="4 10" id="KW-0349">Heme</keyword>
<evidence type="ECO:0000256" key="4">
    <source>
        <dbReference type="ARBA" id="ARBA00022617"/>
    </source>
</evidence>
<reference evidence="12 13" key="1">
    <citation type="journal article" date="2017" name="Front. Genet.">
        <title>Draft sequencing of the heterozygous diploid genome of Satsuma (Citrus unshiu Marc.) using a hybrid assembly approach.</title>
        <authorList>
            <person name="Shimizu T."/>
            <person name="Tanizawa Y."/>
            <person name="Mochizuki T."/>
            <person name="Nagasaki H."/>
            <person name="Yoshioka T."/>
            <person name="Toyoda A."/>
            <person name="Fujiyama A."/>
            <person name="Kaminuma E."/>
            <person name="Nakamura Y."/>
        </authorList>
    </citation>
    <scope>NUCLEOTIDE SEQUENCE [LARGE SCALE GENOMIC DNA]</scope>
    <source>
        <strain evidence="13">cv. Miyagawa wase</strain>
    </source>
</reference>
<evidence type="ECO:0008006" key="14">
    <source>
        <dbReference type="Google" id="ProtNLM"/>
    </source>
</evidence>
<evidence type="ECO:0000256" key="1">
    <source>
        <dbReference type="ARBA" id="ARBA00001971"/>
    </source>
</evidence>
<dbReference type="Pfam" id="PF00067">
    <property type="entry name" value="p450"/>
    <property type="match status" value="1"/>
</dbReference>
<keyword evidence="9" id="KW-0472">Membrane</keyword>
<dbReference type="InterPro" id="IPR001128">
    <property type="entry name" value="Cyt_P450"/>
</dbReference>
<sequence length="507" mass="57354">MSEEFSLVTPWAKHLLAIPTAIFFFLQAFSSKTNKKNKKILPPGPKGFPIFGCLHLLGKFPPRALHKLAKIYGPIMHLRLGLMTTIVVSSPQAAEQFLKTHDLIFASRPPLQATKYMSYQQKNFAMAPYGSYWRKIRKICTQNLLSNAKINYFQPTRKEELDLLIEYFKEAARARCVVDISAKLSALSTNMTCRMVLGKKRSDNEFDSGGFETVIREGFELVGKPNLGDYIPQIAGLDLQGLTKRSKAVAKVFDAFMEKIIDEHIQSKDENRTEDFVDVMLSFEGSEDTEKKIDREHIKAVVMDMLAGAIDTSPTVVEWALSELIKHPTVMKKLQRELENIVGLKRMVEESDLENLEYLDMVVRETLRLHPVTPLMAPHESMEDCTVNGFHIPKKSRVIVNAWAIGRDPKAWNDPETFFPERFVGSSVDVLGHDFQLLPFGSGRRGCPGIQLALTVVKQVTAQLVHCFDWELPKGMLPTELDMTEEFGLVTPRAKHLLAVPSYRLST</sequence>
<dbReference type="EMBL" id="BDQV01000355">
    <property type="protein sequence ID" value="GAY63499.1"/>
    <property type="molecule type" value="Genomic_DNA"/>
</dbReference>
<keyword evidence="6 11" id="KW-0560">Oxidoreductase</keyword>
<dbReference type="Proteomes" id="UP000236630">
    <property type="component" value="Unassembled WGS sequence"/>
</dbReference>
<comment type="similarity">
    <text evidence="3 11">Belongs to the cytochrome P450 family.</text>
</comment>
<comment type="caution">
    <text evidence="12">The sequence shown here is derived from an EMBL/GenBank/DDBJ whole genome shotgun (WGS) entry which is preliminary data.</text>
</comment>
<evidence type="ECO:0000256" key="10">
    <source>
        <dbReference type="PIRSR" id="PIRSR602401-1"/>
    </source>
</evidence>
<accession>A0A2H5QFU0</accession>
<gene>
    <name evidence="12" type="ORF">CUMW_226070</name>
</gene>
<evidence type="ECO:0000256" key="5">
    <source>
        <dbReference type="ARBA" id="ARBA00022723"/>
    </source>
</evidence>
<dbReference type="GO" id="GO:0016705">
    <property type="term" value="F:oxidoreductase activity, acting on paired donors, with incorporation or reduction of molecular oxygen"/>
    <property type="evidence" value="ECO:0007669"/>
    <property type="project" value="InterPro"/>
</dbReference>
<organism evidence="12 13">
    <name type="scientific">Citrus unshiu</name>
    <name type="common">Satsuma mandarin</name>
    <name type="synonym">Citrus nobilis var. unshiu</name>
    <dbReference type="NCBI Taxonomy" id="55188"/>
    <lineage>
        <taxon>Eukaryota</taxon>
        <taxon>Viridiplantae</taxon>
        <taxon>Streptophyta</taxon>
        <taxon>Embryophyta</taxon>
        <taxon>Tracheophyta</taxon>
        <taxon>Spermatophyta</taxon>
        <taxon>Magnoliopsida</taxon>
        <taxon>eudicotyledons</taxon>
        <taxon>Gunneridae</taxon>
        <taxon>Pentapetalae</taxon>
        <taxon>rosids</taxon>
        <taxon>malvids</taxon>
        <taxon>Sapindales</taxon>
        <taxon>Rutaceae</taxon>
        <taxon>Aurantioideae</taxon>
        <taxon>Citrus</taxon>
    </lineage>
</organism>
<evidence type="ECO:0000256" key="9">
    <source>
        <dbReference type="ARBA" id="ARBA00023136"/>
    </source>
</evidence>
<protein>
    <recommendedName>
        <fullName evidence="14">Cytochrome P450</fullName>
    </recommendedName>
</protein>
<evidence type="ECO:0000256" key="2">
    <source>
        <dbReference type="ARBA" id="ARBA00004370"/>
    </source>
</evidence>